<organism evidence="1 2">
    <name type="scientific">Neisseria lactamica</name>
    <dbReference type="NCBI Taxonomy" id="486"/>
    <lineage>
        <taxon>Bacteria</taxon>
        <taxon>Pseudomonadati</taxon>
        <taxon>Pseudomonadota</taxon>
        <taxon>Betaproteobacteria</taxon>
        <taxon>Neisseriales</taxon>
        <taxon>Neisseriaceae</taxon>
        <taxon>Neisseria</taxon>
    </lineage>
</organism>
<reference evidence="1 2" key="1">
    <citation type="submission" date="2017-03" db="EMBL/GenBank/DDBJ databases">
        <title>N. lactamica Y92-1009 whole genome sequence.</title>
        <authorList>
            <person name="Pandey A.K."/>
            <person name="Read R.C."/>
        </authorList>
    </citation>
    <scope>NUCLEOTIDE SEQUENCE [LARGE SCALE GENOMIC DNA]</scope>
    <source>
        <strain evidence="1 2">Y92-1009</strain>
    </source>
</reference>
<gene>
    <name evidence="1" type="ORF">B2G52_07835</name>
</gene>
<dbReference type="RefSeq" id="WP_003711910.1">
    <property type="nucleotide sequence ID" value="NZ_CP019894.1"/>
</dbReference>
<name>A0AAU8VFZ4_NEILA</name>
<dbReference type="AlphaFoldDB" id="A0AAU8VFZ4"/>
<evidence type="ECO:0008006" key="3">
    <source>
        <dbReference type="Google" id="ProtNLM"/>
    </source>
</evidence>
<evidence type="ECO:0000313" key="2">
    <source>
        <dbReference type="Proteomes" id="UP000191249"/>
    </source>
</evidence>
<evidence type="ECO:0000313" key="1">
    <source>
        <dbReference type="EMBL" id="ARB04805.1"/>
    </source>
</evidence>
<dbReference type="EMBL" id="CP019894">
    <property type="protein sequence ID" value="ARB04805.1"/>
    <property type="molecule type" value="Genomic_DNA"/>
</dbReference>
<proteinExistence type="predicted"/>
<accession>A0AAU8VFZ4</accession>
<protein>
    <recommendedName>
        <fullName evidence="3">Phage associated protein</fullName>
    </recommendedName>
</protein>
<dbReference type="Proteomes" id="UP000191249">
    <property type="component" value="Chromosome"/>
</dbReference>
<sequence length="114" mass="12948">MLGFLLKNWKPLLILSAIAFFAVSWRQDRAAQYRRGRDDAVLEVSERLKSAAIEGAEQSRKSSAAYQAQKAAREEKERVRYVQTLKIIEKPVYRNACFDADGLRELNAAIDDGD</sequence>